<accession>A0A2W2AH48</accession>
<evidence type="ECO:0000313" key="2">
    <source>
        <dbReference type="Proteomes" id="UP000248745"/>
    </source>
</evidence>
<dbReference type="OrthoDB" id="679819at2"/>
<evidence type="ECO:0000313" key="1">
    <source>
        <dbReference type="EMBL" id="PZF74815.1"/>
    </source>
</evidence>
<dbReference type="AlphaFoldDB" id="A0A2W2AH48"/>
<comment type="caution">
    <text evidence="1">The sequence shown here is derived from an EMBL/GenBank/DDBJ whole genome shotgun (WGS) entry which is preliminary data.</text>
</comment>
<name>A0A2W2AH48_9BACT</name>
<organism evidence="1 2">
    <name type="scientific">Taibaiella soli</name>
    <dbReference type="NCBI Taxonomy" id="1649169"/>
    <lineage>
        <taxon>Bacteria</taxon>
        <taxon>Pseudomonadati</taxon>
        <taxon>Bacteroidota</taxon>
        <taxon>Chitinophagia</taxon>
        <taxon>Chitinophagales</taxon>
        <taxon>Chitinophagaceae</taxon>
        <taxon>Taibaiella</taxon>
    </lineage>
</organism>
<protein>
    <submittedName>
        <fullName evidence="1">Uncharacterized protein</fullName>
    </submittedName>
</protein>
<dbReference type="Proteomes" id="UP000248745">
    <property type="component" value="Unassembled WGS sequence"/>
</dbReference>
<sequence>MTIYTEIREANNILKKYLGAKVQVWIFDVSHKRLALKISLPTPSTGYPLTVYIVAITCEHITGAFSWKNGNLVINECVDNNFGEVIKLTDSSAHFELIASGGFVVAEGMEEEFGTSFDNLLGGHVE</sequence>
<gene>
    <name evidence="1" type="ORF">DN068_01050</name>
</gene>
<dbReference type="EMBL" id="QKTW01000002">
    <property type="protein sequence ID" value="PZF74815.1"/>
    <property type="molecule type" value="Genomic_DNA"/>
</dbReference>
<reference evidence="1 2" key="1">
    <citation type="submission" date="2018-06" db="EMBL/GenBank/DDBJ databases">
        <title>Mucibacter soli gen. nov., sp. nov., a new member of the family Chitinophagaceae producing mucin.</title>
        <authorList>
            <person name="Kim M.-K."/>
            <person name="Park S."/>
            <person name="Kim T.-S."/>
            <person name="Joung Y."/>
            <person name="Han J.-H."/>
            <person name="Kim S.B."/>
        </authorList>
    </citation>
    <scope>NUCLEOTIDE SEQUENCE [LARGE SCALE GENOMIC DNA]</scope>
    <source>
        <strain evidence="1 2">R1-15</strain>
    </source>
</reference>
<keyword evidence="2" id="KW-1185">Reference proteome</keyword>
<dbReference type="RefSeq" id="WP_110997021.1">
    <property type="nucleotide sequence ID" value="NZ_QKTW01000002.1"/>
</dbReference>
<proteinExistence type="predicted"/>